<feature type="region of interest" description="Disordered" evidence="1">
    <location>
        <begin position="58"/>
        <end position="144"/>
    </location>
</feature>
<dbReference type="EMBL" id="BART01036042">
    <property type="protein sequence ID" value="GAH07055.1"/>
    <property type="molecule type" value="Genomic_DNA"/>
</dbReference>
<comment type="caution">
    <text evidence="2">The sequence shown here is derived from an EMBL/GenBank/DDBJ whole genome shotgun (WGS) entry which is preliminary data.</text>
</comment>
<feature type="region of interest" description="Disordered" evidence="1">
    <location>
        <begin position="1"/>
        <end position="29"/>
    </location>
</feature>
<organism evidence="2">
    <name type="scientific">marine sediment metagenome</name>
    <dbReference type="NCBI Taxonomy" id="412755"/>
    <lineage>
        <taxon>unclassified sequences</taxon>
        <taxon>metagenomes</taxon>
        <taxon>ecological metagenomes</taxon>
    </lineage>
</organism>
<sequence length="166" mass="18727">MVNEILSELDGLAEKTDEEETAEDYPSKEYSLPTSCICRECGYTLQGPLGAEMGKHCTEYPCPNCDAQMFRRNSPESGEEIVERTDEDEELEGEETEEDDGGTEEDTEIAEDTEDDEESEETTEEEAEPEADEPEKKKTLSPDEVMARLARTLDDPDLKQVFKKLV</sequence>
<dbReference type="AlphaFoldDB" id="X1DFI5"/>
<reference evidence="2" key="1">
    <citation type="journal article" date="2014" name="Front. Microbiol.">
        <title>High frequency of phylogenetically diverse reductive dehalogenase-homologous genes in deep subseafloor sedimentary metagenomes.</title>
        <authorList>
            <person name="Kawai M."/>
            <person name="Futagami T."/>
            <person name="Toyoda A."/>
            <person name="Takaki Y."/>
            <person name="Nishi S."/>
            <person name="Hori S."/>
            <person name="Arai W."/>
            <person name="Tsubouchi T."/>
            <person name="Morono Y."/>
            <person name="Uchiyama I."/>
            <person name="Ito T."/>
            <person name="Fujiyama A."/>
            <person name="Inagaki F."/>
            <person name="Takami H."/>
        </authorList>
    </citation>
    <scope>NUCLEOTIDE SEQUENCE</scope>
    <source>
        <strain evidence="2">Expedition CK06-06</strain>
    </source>
</reference>
<name>X1DFI5_9ZZZZ</name>
<gene>
    <name evidence="2" type="ORF">S01H4_60949</name>
</gene>
<accession>X1DFI5</accession>
<proteinExistence type="predicted"/>
<protein>
    <submittedName>
        <fullName evidence="2">Uncharacterized protein</fullName>
    </submittedName>
</protein>
<evidence type="ECO:0000256" key="1">
    <source>
        <dbReference type="SAM" id="MobiDB-lite"/>
    </source>
</evidence>
<feature type="compositionally biased region" description="Acidic residues" evidence="1">
    <location>
        <begin position="77"/>
        <end position="133"/>
    </location>
</feature>
<evidence type="ECO:0000313" key="2">
    <source>
        <dbReference type="EMBL" id="GAH07055.1"/>
    </source>
</evidence>